<comment type="caution">
    <text evidence="2">The sequence shown here is derived from an EMBL/GenBank/DDBJ whole genome shotgun (WGS) entry which is preliminary data.</text>
</comment>
<name>A0A2W2E420_9ACTN</name>
<sequence length="136" mass="14455">MADAGLFDAAAYQVTPAPVEKVSADRRRTLRQAAALAAGRHPLGLALGRHLPLHPDAPPADDRQAAGPRCGSCWHRQVLGHHNRSYGKCTADDGGRISNGAGTDVRRWWPGCRDYSPGDPQLSVDAARFVPEAVGA</sequence>
<dbReference type="Proteomes" id="UP000248924">
    <property type="component" value="Unassembled WGS sequence"/>
</dbReference>
<feature type="region of interest" description="Disordered" evidence="1">
    <location>
        <begin position="49"/>
        <end position="68"/>
    </location>
</feature>
<dbReference type="AlphaFoldDB" id="A0A2W2E420"/>
<protein>
    <submittedName>
        <fullName evidence="2">Uncharacterized protein</fullName>
    </submittedName>
</protein>
<proteinExistence type="predicted"/>
<dbReference type="RefSeq" id="WP_111220026.1">
    <property type="nucleotide sequence ID" value="NZ_POTY01000420.1"/>
</dbReference>
<evidence type="ECO:0000313" key="3">
    <source>
        <dbReference type="Proteomes" id="UP000248924"/>
    </source>
</evidence>
<gene>
    <name evidence="2" type="ORF">C1I95_33300</name>
</gene>
<evidence type="ECO:0000256" key="1">
    <source>
        <dbReference type="SAM" id="MobiDB-lite"/>
    </source>
</evidence>
<evidence type="ECO:0000313" key="2">
    <source>
        <dbReference type="EMBL" id="PZG04387.1"/>
    </source>
</evidence>
<dbReference type="EMBL" id="POTY01000420">
    <property type="protein sequence ID" value="PZG04387.1"/>
    <property type="molecule type" value="Genomic_DNA"/>
</dbReference>
<accession>A0A2W2E420</accession>
<keyword evidence="3" id="KW-1185">Reference proteome</keyword>
<reference evidence="2 3" key="1">
    <citation type="submission" date="2018-01" db="EMBL/GenBank/DDBJ databases">
        <title>Draft genome sequence of Jishengella sp. NA12.</title>
        <authorList>
            <person name="Sahin N."/>
            <person name="Ay H."/>
            <person name="Saygin H."/>
        </authorList>
    </citation>
    <scope>NUCLEOTIDE SEQUENCE [LARGE SCALE GENOMIC DNA]</scope>
    <source>
        <strain evidence="2 3">NA12</strain>
    </source>
</reference>
<organism evidence="2 3">
    <name type="scientific">Micromonospora craterilacus</name>
    <dbReference type="NCBI Taxonomy" id="1655439"/>
    <lineage>
        <taxon>Bacteria</taxon>
        <taxon>Bacillati</taxon>
        <taxon>Actinomycetota</taxon>
        <taxon>Actinomycetes</taxon>
        <taxon>Micromonosporales</taxon>
        <taxon>Micromonosporaceae</taxon>
        <taxon>Micromonospora</taxon>
    </lineage>
</organism>
<dbReference type="OrthoDB" id="3482161at2"/>